<accession>A0ACC1MK84</accession>
<dbReference type="EMBL" id="JAPDGR010004821">
    <property type="protein sequence ID" value="KAJ2967093.1"/>
    <property type="molecule type" value="Genomic_DNA"/>
</dbReference>
<keyword evidence="2" id="KW-1185">Reference proteome</keyword>
<protein>
    <submittedName>
        <fullName evidence="1">Uncharacterized protein</fullName>
    </submittedName>
</protein>
<evidence type="ECO:0000313" key="1">
    <source>
        <dbReference type="EMBL" id="KAJ2967093.1"/>
    </source>
</evidence>
<comment type="caution">
    <text evidence="1">The sequence shown here is derived from an EMBL/GenBank/DDBJ whole genome shotgun (WGS) entry which is preliminary data.</text>
</comment>
<evidence type="ECO:0000313" key="2">
    <source>
        <dbReference type="Proteomes" id="UP001143856"/>
    </source>
</evidence>
<dbReference type="Proteomes" id="UP001143856">
    <property type="component" value="Unassembled WGS sequence"/>
</dbReference>
<organism evidence="1 2">
    <name type="scientific">Xylaria curta</name>
    <dbReference type="NCBI Taxonomy" id="42375"/>
    <lineage>
        <taxon>Eukaryota</taxon>
        <taxon>Fungi</taxon>
        <taxon>Dikarya</taxon>
        <taxon>Ascomycota</taxon>
        <taxon>Pezizomycotina</taxon>
        <taxon>Sordariomycetes</taxon>
        <taxon>Xylariomycetidae</taxon>
        <taxon>Xylariales</taxon>
        <taxon>Xylariaceae</taxon>
        <taxon>Xylaria</taxon>
    </lineage>
</organism>
<name>A0ACC1MK84_9PEZI</name>
<proteinExistence type="predicted"/>
<reference evidence="1" key="1">
    <citation type="submission" date="2022-10" db="EMBL/GenBank/DDBJ databases">
        <title>Genome Sequence of Xylaria curta.</title>
        <authorList>
            <person name="Buettner E."/>
        </authorList>
    </citation>
    <scope>NUCLEOTIDE SEQUENCE</scope>
    <source>
        <strain evidence="1">Babe10</strain>
    </source>
</reference>
<sequence>MLLPNLASHGVGGPVDVIVDVPGEITAKPSTATSKYSDSDTEKKTKEHPNYDHEAVLSDREMLDIAQGETIQKPTLAGAWEILASPQTIFHLITYLCSFGGELAINSILSAYYVKNFPDYSYAYIANVAAIFGFLNFATRPLGGFVSDYLYKVTGHSLWAKKIWIVVCGLLTGAFLIVIGRLDPHSFPLMLGLVSLMALFLEAGNGANFGLVPHVHPQANGVVSGTTGAAATSAASSSASSSASWTTAPTTPRRSG</sequence>
<gene>
    <name evidence="1" type="ORF">NUW58_g10518</name>
</gene>